<sequence>MKNKLTKEENLNLTENICKNFNGKDLKIIENIVEFTIQRKVWSYKFNVQIFTENEIIAIYTKVINSNNKNGIDFGSTKKLSRKIYEMFIQACH</sequence>
<proteinExistence type="predicted"/>
<dbReference type="EMBL" id="JASCRZ010000001">
    <property type="protein sequence ID" value="MDI5893290.1"/>
    <property type="molecule type" value="Genomic_DNA"/>
</dbReference>
<evidence type="ECO:0000313" key="1">
    <source>
        <dbReference type="EMBL" id="MDI5893290.1"/>
    </source>
</evidence>
<comment type="caution">
    <text evidence="1">The sequence shown here is derived from an EMBL/GenBank/DDBJ whole genome shotgun (WGS) entry which is preliminary data.</text>
</comment>
<keyword evidence="2" id="KW-1185">Reference proteome</keyword>
<gene>
    <name evidence="1" type="ORF">QLS65_00150</name>
</gene>
<dbReference type="Proteomes" id="UP001243403">
    <property type="component" value="Unassembled WGS sequence"/>
</dbReference>
<name>A0ABT6V4W9_9FLAO</name>
<accession>A0ABT6V4W9</accession>
<organism evidence="1 2">
    <name type="scientific">Flavobacterium algoritolerans</name>
    <dbReference type="NCBI Taxonomy" id="3041254"/>
    <lineage>
        <taxon>Bacteria</taxon>
        <taxon>Pseudomonadati</taxon>
        <taxon>Bacteroidota</taxon>
        <taxon>Flavobacteriia</taxon>
        <taxon>Flavobacteriales</taxon>
        <taxon>Flavobacteriaceae</taxon>
        <taxon>Flavobacterium</taxon>
    </lineage>
</organism>
<reference evidence="1 2" key="1">
    <citation type="submission" date="2023-04" db="EMBL/GenBank/DDBJ databases">
        <title>Two novel species of Flavobacterium.</title>
        <authorList>
            <person name="Liu Q."/>
            <person name="Xin Y.-H."/>
        </authorList>
    </citation>
    <scope>NUCLEOTIDE SEQUENCE [LARGE SCALE GENOMIC DNA]</scope>
    <source>
        <strain evidence="1 2">LB1P51</strain>
    </source>
</reference>
<protein>
    <submittedName>
        <fullName evidence="1">Uncharacterized protein</fullName>
    </submittedName>
</protein>
<evidence type="ECO:0000313" key="2">
    <source>
        <dbReference type="Proteomes" id="UP001243403"/>
    </source>
</evidence>